<dbReference type="AlphaFoldDB" id="A0A9X3SWH4"/>
<dbReference type="PANTHER" id="PTHR43685:SF3">
    <property type="entry name" value="SLR2126 PROTEIN"/>
    <property type="match status" value="1"/>
</dbReference>
<keyword evidence="4" id="KW-0328">Glycosyltransferase</keyword>
<evidence type="ECO:0000313" key="5">
    <source>
        <dbReference type="EMBL" id="MDR7337459.1"/>
    </source>
</evidence>
<reference evidence="5 7" key="2">
    <citation type="submission" date="2023-07" db="EMBL/GenBank/DDBJ databases">
        <title>Sequencing the genomes of 1000 actinobacteria strains.</title>
        <authorList>
            <person name="Klenk H.-P."/>
        </authorList>
    </citation>
    <scope>NUCLEOTIDE SEQUENCE [LARGE SCALE GENOMIC DNA]</scope>
    <source>
        <strain evidence="5 7">DSM 44724</strain>
    </source>
</reference>
<dbReference type="InterPro" id="IPR027791">
    <property type="entry name" value="Galactosyl_T_C"/>
</dbReference>
<evidence type="ECO:0000313" key="6">
    <source>
        <dbReference type="Proteomes" id="UP001145799"/>
    </source>
</evidence>
<dbReference type="GO" id="GO:0016757">
    <property type="term" value="F:glycosyltransferase activity"/>
    <property type="evidence" value="ECO:0007669"/>
    <property type="project" value="UniProtKB-KW"/>
</dbReference>
<gene>
    <name evidence="5" type="ORF">J2S69_001178</name>
    <name evidence="4" type="ORF">O2L01_22725</name>
</gene>
<dbReference type="InterPro" id="IPR050834">
    <property type="entry name" value="Glycosyltransf_2"/>
</dbReference>
<dbReference type="RefSeq" id="WP_270124319.1">
    <property type="nucleotide sequence ID" value="NZ_BAAAOM010000002.1"/>
</dbReference>
<proteinExistence type="predicted"/>
<sequence>MTHPATGPRNAPKATVVIPTFNRAALLAETLRGLARQDLDPAEYEVIVVDDGSTDHTAEVAASFTERLRLKYVFQEDQGFRVAAARNAGARLAAADLLVFIDTGAVVGPEYLRRHLAAHGDQSEPRAVVGYAYAYRPEDPPAGLEAMAGRLLPERLLEVYAHDPSFWDIRHGAFTRSGWDLRELAVPWILLWATNCSVRTADYWAVGGFDEDFRQWGVEDMELGLRLHKHGVRFVVDHDAWVVEAPHERDDEGNARGNRNNIGQMLAKHREPVAEIGWNLIHTDRYWPWEDDYRAVLEWTAKSKGLDVADEVAAATSDLGKADRVAVIGCGATVPGNLEGAALFDFDAEALEGRERAWHAIGLRTPLPDHSVDVVVLTSRLAGLWDRWNLEILAEARRIGREVRAPGLEPR</sequence>
<accession>A0A9X3SWH4</accession>
<name>A0A9X3SWH4_9ACTN</name>
<evidence type="ECO:0000259" key="2">
    <source>
        <dbReference type="Pfam" id="PF00535"/>
    </source>
</evidence>
<evidence type="ECO:0000313" key="7">
    <source>
        <dbReference type="Proteomes" id="UP001183604"/>
    </source>
</evidence>
<dbReference type="SUPFAM" id="SSF53448">
    <property type="entry name" value="Nucleotide-diphospho-sugar transferases"/>
    <property type="match status" value="1"/>
</dbReference>
<comment type="caution">
    <text evidence="4">The sequence shown here is derived from an EMBL/GenBank/DDBJ whole genome shotgun (WGS) entry which is preliminary data.</text>
</comment>
<evidence type="ECO:0000259" key="3">
    <source>
        <dbReference type="Pfam" id="PF02709"/>
    </source>
</evidence>
<dbReference type="EC" id="2.4.-.-" evidence="4"/>
<evidence type="ECO:0000313" key="4">
    <source>
        <dbReference type="EMBL" id="MDA1387825.1"/>
    </source>
</evidence>
<organism evidence="4 6">
    <name type="scientific">Glycomyces lechevalierae</name>
    <dbReference type="NCBI Taxonomy" id="256034"/>
    <lineage>
        <taxon>Bacteria</taxon>
        <taxon>Bacillati</taxon>
        <taxon>Actinomycetota</taxon>
        <taxon>Actinomycetes</taxon>
        <taxon>Glycomycetales</taxon>
        <taxon>Glycomycetaceae</taxon>
        <taxon>Glycomyces</taxon>
    </lineage>
</organism>
<dbReference type="InterPro" id="IPR001173">
    <property type="entry name" value="Glyco_trans_2-like"/>
</dbReference>
<dbReference type="Pfam" id="PF00535">
    <property type="entry name" value="Glycos_transf_2"/>
    <property type="match status" value="1"/>
</dbReference>
<protein>
    <submittedName>
        <fullName evidence="4 5">Glycosyltransferase</fullName>
        <ecNumber evidence="4">2.4.-.-</ecNumber>
    </submittedName>
</protein>
<dbReference type="Proteomes" id="UP001145799">
    <property type="component" value="Unassembled WGS sequence"/>
</dbReference>
<feature type="domain" description="Galactosyltransferase C-terminal" evidence="3">
    <location>
        <begin position="196"/>
        <end position="234"/>
    </location>
</feature>
<dbReference type="EMBL" id="JAVDYD010000001">
    <property type="protein sequence ID" value="MDR7337459.1"/>
    <property type="molecule type" value="Genomic_DNA"/>
</dbReference>
<dbReference type="Proteomes" id="UP001183604">
    <property type="component" value="Unassembled WGS sequence"/>
</dbReference>
<dbReference type="PANTHER" id="PTHR43685">
    <property type="entry name" value="GLYCOSYLTRANSFERASE"/>
    <property type="match status" value="1"/>
</dbReference>
<keyword evidence="7" id="KW-1185">Reference proteome</keyword>
<dbReference type="Gene3D" id="3.90.550.10">
    <property type="entry name" value="Spore Coat Polysaccharide Biosynthesis Protein SpsA, Chain A"/>
    <property type="match status" value="1"/>
</dbReference>
<dbReference type="InterPro" id="IPR029044">
    <property type="entry name" value="Nucleotide-diphossugar_trans"/>
</dbReference>
<evidence type="ECO:0000256" key="1">
    <source>
        <dbReference type="ARBA" id="ARBA00022679"/>
    </source>
</evidence>
<feature type="domain" description="Glycosyltransferase 2-like" evidence="2">
    <location>
        <begin position="15"/>
        <end position="135"/>
    </location>
</feature>
<dbReference type="Pfam" id="PF02709">
    <property type="entry name" value="Glyco_transf_7C"/>
    <property type="match status" value="1"/>
</dbReference>
<keyword evidence="1 4" id="KW-0808">Transferase</keyword>
<dbReference type="EMBL" id="JAPZVQ010000019">
    <property type="protein sequence ID" value="MDA1387825.1"/>
    <property type="molecule type" value="Genomic_DNA"/>
</dbReference>
<reference evidence="4" key="1">
    <citation type="submission" date="2022-12" db="EMBL/GenBank/DDBJ databases">
        <title>Gycomyces niveus sp.nov., a novel actinomycete isolated from soil in Shouguang.</title>
        <authorList>
            <person name="Yang X."/>
        </authorList>
    </citation>
    <scope>NUCLEOTIDE SEQUENCE</scope>
    <source>
        <strain evidence="4">DSM 44724</strain>
    </source>
</reference>